<proteinExistence type="predicted"/>
<sequence length="200" mass="21633">MAYEVQQTRWDRIIRRVSGSIGPGSRVSETLSELFPVLDVENVPAELLMLGGSRLAIGRTSQAPVAAQFNHSMLRNPGDSGLIITVYEIRFSSTTAQVIQCGLTLNTFTVGGSKQFADSRLGATNLPTGEIRIVTGAEVGPDFTRFNVTPETDTIWRPPLAIAVLGPASAVALQCGTANTQLTVSYFWKERSAEEAELQF</sequence>
<protein>
    <submittedName>
        <fullName evidence="1">Uncharacterized protein</fullName>
    </submittedName>
</protein>
<reference evidence="1" key="1">
    <citation type="journal article" date="2015" name="Nature">
        <title>Complex archaea that bridge the gap between prokaryotes and eukaryotes.</title>
        <authorList>
            <person name="Spang A."/>
            <person name="Saw J.H."/>
            <person name="Jorgensen S.L."/>
            <person name="Zaremba-Niedzwiedzka K."/>
            <person name="Martijn J."/>
            <person name="Lind A.E."/>
            <person name="van Eijk R."/>
            <person name="Schleper C."/>
            <person name="Guy L."/>
            <person name="Ettema T.J."/>
        </authorList>
    </citation>
    <scope>NUCLEOTIDE SEQUENCE</scope>
</reference>
<evidence type="ECO:0000313" key="1">
    <source>
        <dbReference type="EMBL" id="KKK68551.1"/>
    </source>
</evidence>
<organism evidence="1">
    <name type="scientific">marine sediment metagenome</name>
    <dbReference type="NCBI Taxonomy" id="412755"/>
    <lineage>
        <taxon>unclassified sequences</taxon>
        <taxon>metagenomes</taxon>
        <taxon>ecological metagenomes</taxon>
    </lineage>
</organism>
<dbReference type="AlphaFoldDB" id="A0A0F9A8K0"/>
<gene>
    <name evidence="1" type="ORF">LCGC14_2942920</name>
</gene>
<comment type="caution">
    <text evidence="1">The sequence shown here is derived from an EMBL/GenBank/DDBJ whole genome shotgun (WGS) entry which is preliminary data.</text>
</comment>
<name>A0A0F9A8K0_9ZZZZ</name>
<dbReference type="EMBL" id="LAZR01059080">
    <property type="protein sequence ID" value="KKK68551.1"/>
    <property type="molecule type" value="Genomic_DNA"/>
</dbReference>
<accession>A0A0F9A8K0</accession>